<evidence type="ECO:0000313" key="3">
    <source>
        <dbReference type="Proteomes" id="UP000199586"/>
    </source>
</evidence>
<feature type="signal peptide" evidence="1">
    <location>
        <begin position="1"/>
        <end position="18"/>
    </location>
</feature>
<dbReference type="AlphaFoldDB" id="A0A1I5ST25"/>
<feature type="chain" id="PRO_5011670907" description="Peptidase propeptide and YPEB domain-containing protein" evidence="1">
    <location>
        <begin position="19"/>
        <end position="98"/>
    </location>
</feature>
<proteinExistence type="predicted"/>
<dbReference type="RefSeq" id="WP_093333315.1">
    <property type="nucleotide sequence ID" value="NZ_FOXP01000006.1"/>
</dbReference>
<protein>
    <recommendedName>
        <fullName evidence="4">Peptidase propeptide and YPEB domain-containing protein</fullName>
    </recommendedName>
</protein>
<sequence>MKTLVSLLLIATATPVFATEPMQRGDQMSVYQARRKGKLMPLPEILKRVVPAVPGAEYLGFDFDSSTSIYTLKFLRNGSVIWVEVDGRSGQILGRTGR</sequence>
<dbReference type="STRING" id="634430.SAMN04488241_106122"/>
<dbReference type="OrthoDB" id="7428944at2"/>
<evidence type="ECO:0008006" key="4">
    <source>
        <dbReference type="Google" id="ProtNLM"/>
    </source>
</evidence>
<keyword evidence="1" id="KW-0732">Signal</keyword>
<evidence type="ECO:0000313" key="2">
    <source>
        <dbReference type="EMBL" id="SFP73893.1"/>
    </source>
</evidence>
<dbReference type="Proteomes" id="UP000199586">
    <property type="component" value="Unassembled WGS sequence"/>
</dbReference>
<gene>
    <name evidence="2" type="ORF">SAMN04488241_106122</name>
</gene>
<evidence type="ECO:0000256" key="1">
    <source>
        <dbReference type="SAM" id="SignalP"/>
    </source>
</evidence>
<name>A0A1I5ST25_9SPHN</name>
<accession>A0A1I5ST25</accession>
<keyword evidence="3" id="KW-1185">Reference proteome</keyword>
<dbReference type="EMBL" id="FOXP01000006">
    <property type="protein sequence ID" value="SFP73893.1"/>
    <property type="molecule type" value="Genomic_DNA"/>
</dbReference>
<reference evidence="2 3" key="1">
    <citation type="submission" date="2016-10" db="EMBL/GenBank/DDBJ databases">
        <authorList>
            <person name="de Groot N.N."/>
        </authorList>
    </citation>
    <scope>NUCLEOTIDE SEQUENCE [LARGE SCALE GENOMIC DNA]</scope>
    <source>
        <strain evidence="2 3">CGMCC 1.9113</strain>
    </source>
</reference>
<organism evidence="2 3">
    <name type="scientific">Sphingomonas rubra</name>
    <dbReference type="NCBI Taxonomy" id="634430"/>
    <lineage>
        <taxon>Bacteria</taxon>
        <taxon>Pseudomonadati</taxon>
        <taxon>Pseudomonadota</taxon>
        <taxon>Alphaproteobacteria</taxon>
        <taxon>Sphingomonadales</taxon>
        <taxon>Sphingomonadaceae</taxon>
        <taxon>Sphingomonas</taxon>
    </lineage>
</organism>